<protein>
    <submittedName>
        <fullName evidence="1">Uncharacterized protein</fullName>
    </submittedName>
</protein>
<gene>
    <name evidence="1" type="ORF">METZ01_LOCUS314662</name>
</gene>
<reference evidence="1" key="1">
    <citation type="submission" date="2018-05" db="EMBL/GenBank/DDBJ databases">
        <authorList>
            <person name="Lanie J.A."/>
            <person name="Ng W.-L."/>
            <person name="Kazmierczak K.M."/>
            <person name="Andrzejewski T.M."/>
            <person name="Davidsen T.M."/>
            <person name="Wayne K.J."/>
            <person name="Tettelin H."/>
            <person name="Glass J.I."/>
            <person name="Rusch D."/>
            <person name="Podicherti R."/>
            <person name="Tsui H.-C.T."/>
            <person name="Winkler M.E."/>
        </authorList>
    </citation>
    <scope>NUCLEOTIDE SEQUENCE</scope>
</reference>
<evidence type="ECO:0000313" key="1">
    <source>
        <dbReference type="EMBL" id="SVC61808.1"/>
    </source>
</evidence>
<sequence length="366" mass="38063">VGSSLTAGTIKVKLSNTYVYTAGGLVAVDAATSAIEELGPLAETERGSQVYEVSFKIGGAACNDDNTGSCQTGNSAVTVPVNATSIMQVEYIDTADAAGGSTTLYDSAIFSLHTGSLSVDKDVYIMGQDAVITLTDADLNLDSGTSEQYDLRLIEWDSSANSSVLLHNSYCTSGCTLDPSNLTETGDNTGVFQTVFTIPTSITESKKSNDAASLEMGESVTLTYRDVGLSGENSYGDDELDIEAGFTISKFGAIVELDKAVYDWTDTVVVTITAPDHNNNANSEETIGTSSLPIQANSRAGKMCTSGDKTYTLNETDENTGVFDGEIALSGFDHTMATSQAYSATANACTGNTGGVLKTAGSMDGI</sequence>
<accession>A0A382NMT8</accession>
<feature type="non-terminal residue" evidence="1">
    <location>
        <position position="366"/>
    </location>
</feature>
<name>A0A382NMT8_9ZZZZ</name>
<organism evidence="1">
    <name type="scientific">marine metagenome</name>
    <dbReference type="NCBI Taxonomy" id="408172"/>
    <lineage>
        <taxon>unclassified sequences</taxon>
        <taxon>metagenomes</taxon>
        <taxon>ecological metagenomes</taxon>
    </lineage>
</organism>
<feature type="non-terminal residue" evidence="1">
    <location>
        <position position="1"/>
    </location>
</feature>
<dbReference type="EMBL" id="UINC01101192">
    <property type="protein sequence ID" value="SVC61808.1"/>
    <property type="molecule type" value="Genomic_DNA"/>
</dbReference>
<dbReference type="AlphaFoldDB" id="A0A382NMT8"/>
<proteinExistence type="predicted"/>